<organism evidence="2 3">
    <name type="scientific">Sphaerobolus stellatus (strain SS14)</name>
    <dbReference type="NCBI Taxonomy" id="990650"/>
    <lineage>
        <taxon>Eukaryota</taxon>
        <taxon>Fungi</taxon>
        <taxon>Dikarya</taxon>
        <taxon>Basidiomycota</taxon>
        <taxon>Agaricomycotina</taxon>
        <taxon>Agaricomycetes</taxon>
        <taxon>Phallomycetidae</taxon>
        <taxon>Geastrales</taxon>
        <taxon>Sphaerobolaceae</taxon>
        <taxon>Sphaerobolus</taxon>
    </lineage>
</organism>
<evidence type="ECO:0000313" key="3">
    <source>
        <dbReference type="Proteomes" id="UP000054279"/>
    </source>
</evidence>
<accession>A0A0C9VB24</accession>
<dbReference type="Proteomes" id="UP000054279">
    <property type="component" value="Unassembled WGS sequence"/>
</dbReference>
<feature type="compositionally biased region" description="Basic and acidic residues" evidence="1">
    <location>
        <begin position="203"/>
        <end position="217"/>
    </location>
</feature>
<protein>
    <submittedName>
        <fullName evidence="2">Uncharacterized protein</fullName>
    </submittedName>
</protein>
<evidence type="ECO:0000256" key="1">
    <source>
        <dbReference type="SAM" id="MobiDB-lite"/>
    </source>
</evidence>
<sequence length="217" mass="24591">MDTAFSAAFQRLPGKYGDTAEINLESFELGDLQQDIDILLPMPLFPAKWCCPECGSALKQNSRHTHAWSLSFTQNAQVLNVTSWYILILTLDTQKRFHIHKKMFTLQGKYATKSLAQAVTASVTVGHMPMATFSAWWNRYNVAFLRQPQESCITALQCHEGWWLYVLHNAISLTPSTNIFTVLFSSLESNNGAGDLLEESDGEDKRKVEEKRGRRSQ</sequence>
<gene>
    <name evidence="2" type="ORF">M422DRAFT_52009</name>
</gene>
<feature type="region of interest" description="Disordered" evidence="1">
    <location>
        <begin position="193"/>
        <end position="217"/>
    </location>
</feature>
<evidence type="ECO:0000313" key="2">
    <source>
        <dbReference type="EMBL" id="KIJ34481.1"/>
    </source>
</evidence>
<dbReference type="HOGENOM" id="CLU_1272970_0_0_1"/>
<dbReference type="EMBL" id="KN837199">
    <property type="protein sequence ID" value="KIJ34481.1"/>
    <property type="molecule type" value="Genomic_DNA"/>
</dbReference>
<keyword evidence="3" id="KW-1185">Reference proteome</keyword>
<name>A0A0C9VB24_SPHS4</name>
<proteinExistence type="predicted"/>
<dbReference type="AlphaFoldDB" id="A0A0C9VB24"/>
<reference evidence="2 3" key="1">
    <citation type="submission" date="2014-06" db="EMBL/GenBank/DDBJ databases">
        <title>Evolutionary Origins and Diversification of the Mycorrhizal Mutualists.</title>
        <authorList>
            <consortium name="DOE Joint Genome Institute"/>
            <consortium name="Mycorrhizal Genomics Consortium"/>
            <person name="Kohler A."/>
            <person name="Kuo A."/>
            <person name="Nagy L.G."/>
            <person name="Floudas D."/>
            <person name="Copeland A."/>
            <person name="Barry K.W."/>
            <person name="Cichocki N."/>
            <person name="Veneault-Fourrey C."/>
            <person name="LaButti K."/>
            <person name="Lindquist E.A."/>
            <person name="Lipzen A."/>
            <person name="Lundell T."/>
            <person name="Morin E."/>
            <person name="Murat C."/>
            <person name="Riley R."/>
            <person name="Ohm R."/>
            <person name="Sun H."/>
            <person name="Tunlid A."/>
            <person name="Henrissat B."/>
            <person name="Grigoriev I.V."/>
            <person name="Hibbett D.S."/>
            <person name="Martin F."/>
        </authorList>
    </citation>
    <scope>NUCLEOTIDE SEQUENCE [LARGE SCALE GENOMIC DNA]</scope>
    <source>
        <strain evidence="2 3">SS14</strain>
    </source>
</reference>